<evidence type="ECO:0000256" key="4">
    <source>
        <dbReference type="ARBA" id="ARBA00023163"/>
    </source>
</evidence>
<evidence type="ECO:0000259" key="6">
    <source>
        <dbReference type="Pfam" id="PF08281"/>
    </source>
</evidence>
<dbReference type="Pfam" id="PF08281">
    <property type="entry name" value="Sigma70_r4_2"/>
    <property type="match status" value="1"/>
</dbReference>
<keyword evidence="8" id="KW-1185">Reference proteome</keyword>
<feature type="domain" description="RNA polymerase sigma factor 70 region 4 type 2" evidence="6">
    <location>
        <begin position="121"/>
        <end position="173"/>
    </location>
</feature>
<dbReference type="InterPro" id="IPR013325">
    <property type="entry name" value="RNA_pol_sigma_r2"/>
</dbReference>
<dbReference type="PANTHER" id="PTHR43133">
    <property type="entry name" value="RNA POLYMERASE ECF-TYPE SIGMA FACTO"/>
    <property type="match status" value="1"/>
</dbReference>
<keyword evidence="2" id="KW-0805">Transcription regulation</keyword>
<gene>
    <name evidence="7" type="primary">rpoE_1</name>
    <name evidence="7" type="ORF">Mal48_12230</name>
</gene>
<evidence type="ECO:0000259" key="5">
    <source>
        <dbReference type="Pfam" id="PF04542"/>
    </source>
</evidence>
<dbReference type="CDD" id="cd06171">
    <property type="entry name" value="Sigma70_r4"/>
    <property type="match status" value="1"/>
</dbReference>
<protein>
    <submittedName>
        <fullName evidence="7">ECF RNA polymerase sigma-E factor</fullName>
    </submittedName>
</protein>
<dbReference type="Gene3D" id="1.10.10.10">
    <property type="entry name" value="Winged helix-like DNA-binding domain superfamily/Winged helix DNA-binding domain"/>
    <property type="match status" value="1"/>
</dbReference>
<dbReference type="InterPro" id="IPR007627">
    <property type="entry name" value="RNA_pol_sigma70_r2"/>
</dbReference>
<dbReference type="Gene3D" id="1.10.1740.10">
    <property type="match status" value="1"/>
</dbReference>
<keyword evidence="4" id="KW-0804">Transcription</keyword>
<dbReference type="InterPro" id="IPR013324">
    <property type="entry name" value="RNA_pol_sigma_r3/r4-like"/>
</dbReference>
<evidence type="ECO:0000256" key="2">
    <source>
        <dbReference type="ARBA" id="ARBA00023015"/>
    </source>
</evidence>
<dbReference type="Pfam" id="PF04542">
    <property type="entry name" value="Sigma70_r2"/>
    <property type="match status" value="1"/>
</dbReference>
<dbReference type="NCBIfam" id="TIGR02937">
    <property type="entry name" value="sigma70-ECF"/>
    <property type="match status" value="1"/>
</dbReference>
<dbReference type="InterPro" id="IPR014284">
    <property type="entry name" value="RNA_pol_sigma-70_dom"/>
</dbReference>
<dbReference type="RefSeq" id="WP_197442088.1">
    <property type="nucleotide sequence ID" value="NZ_CP036267.1"/>
</dbReference>
<evidence type="ECO:0000256" key="1">
    <source>
        <dbReference type="ARBA" id="ARBA00010641"/>
    </source>
</evidence>
<dbReference type="InterPro" id="IPR039425">
    <property type="entry name" value="RNA_pol_sigma-70-like"/>
</dbReference>
<dbReference type="AlphaFoldDB" id="A0A517QK60"/>
<dbReference type="KEGG" id="tpol:Mal48_12230"/>
<reference evidence="7 8" key="1">
    <citation type="submission" date="2019-02" db="EMBL/GenBank/DDBJ databases">
        <title>Deep-cultivation of Planctomycetes and their phenomic and genomic characterization uncovers novel biology.</title>
        <authorList>
            <person name="Wiegand S."/>
            <person name="Jogler M."/>
            <person name="Boedeker C."/>
            <person name="Pinto D."/>
            <person name="Vollmers J."/>
            <person name="Rivas-Marin E."/>
            <person name="Kohn T."/>
            <person name="Peeters S.H."/>
            <person name="Heuer A."/>
            <person name="Rast P."/>
            <person name="Oberbeckmann S."/>
            <person name="Bunk B."/>
            <person name="Jeske O."/>
            <person name="Meyerdierks A."/>
            <person name="Storesund J.E."/>
            <person name="Kallscheuer N."/>
            <person name="Luecker S."/>
            <person name="Lage O.M."/>
            <person name="Pohl T."/>
            <person name="Merkel B.J."/>
            <person name="Hornburger P."/>
            <person name="Mueller R.-W."/>
            <person name="Bruemmer F."/>
            <person name="Labrenz M."/>
            <person name="Spormann A.M."/>
            <person name="Op den Camp H."/>
            <person name="Overmann J."/>
            <person name="Amann R."/>
            <person name="Jetten M.S.M."/>
            <person name="Mascher T."/>
            <person name="Medema M.H."/>
            <person name="Devos D.P."/>
            <person name="Kaster A.-K."/>
            <person name="Ovreas L."/>
            <person name="Rohde M."/>
            <person name="Galperin M.Y."/>
            <person name="Jogler C."/>
        </authorList>
    </citation>
    <scope>NUCLEOTIDE SEQUENCE [LARGE SCALE GENOMIC DNA]</scope>
    <source>
        <strain evidence="7 8">Mal48</strain>
    </source>
</reference>
<dbReference type="PANTHER" id="PTHR43133:SF46">
    <property type="entry name" value="RNA POLYMERASE SIGMA-70 FACTOR ECF SUBFAMILY"/>
    <property type="match status" value="1"/>
</dbReference>
<feature type="domain" description="RNA polymerase sigma-70 region 2" evidence="5">
    <location>
        <begin position="30"/>
        <end position="96"/>
    </location>
</feature>
<name>A0A517QK60_9PLAN</name>
<evidence type="ECO:0000256" key="3">
    <source>
        <dbReference type="ARBA" id="ARBA00023082"/>
    </source>
</evidence>
<dbReference type="InterPro" id="IPR036388">
    <property type="entry name" value="WH-like_DNA-bd_sf"/>
</dbReference>
<organism evidence="7 8">
    <name type="scientific">Thalassoglobus polymorphus</name>
    <dbReference type="NCBI Taxonomy" id="2527994"/>
    <lineage>
        <taxon>Bacteria</taxon>
        <taxon>Pseudomonadati</taxon>
        <taxon>Planctomycetota</taxon>
        <taxon>Planctomycetia</taxon>
        <taxon>Planctomycetales</taxon>
        <taxon>Planctomycetaceae</taxon>
        <taxon>Thalassoglobus</taxon>
    </lineage>
</organism>
<sequence length="184" mass="21428">MPFKQLMATSQLHLDISACQRGDREAQRLLFEEYNQRVFRLAGKIVGKCDAADLTQQIFLKVFQKISQFEHQSQFQTWLYRLATNECLQHLRSRARNREFSADVDVAAKTSDSTMGLDDCELLEMAMNRLDPDLRMIFQLREIEMLNYAELAEVLQISEGTVGSRLNRARKLLREHLIDLGWES</sequence>
<evidence type="ECO:0000313" key="8">
    <source>
        <dbReference type="Proteomes" id="UP000315724"/>
    </source>
</evidence>
<dbReference type="GO" id="GO:0016987">
    <property type="term" value="F:sigma factor activity"/>
    <property type="evidence" value="ECO:0007669"/>
    <property type="project" value="UniProtKB-KW"/>
</dbReference>
<evidence type="ECO:0000313" key="7">
    <source>
        <dbReference type="EMBL" id="QDT31984.1"/>
    </source>
</evidence>
<dbReference type="SUPFAM" id="SSF88659">
    <property type="entry name" value="Sigma3 and sigma4 domains of RNA polymerase sigma factors"/>
    <property type="match status" value="1"/>
</dbReference>
<dbReference type="InterPro" id="IPR013249">
    <property type="entry name" value="RNA_pol_sigma70_r4_t2"/>
</dbReference>
<dbReference type="EMBL" id="CP036267">
    <property type="protein sequence ID" value="QDT31984.1"/>
    <property type="molecule type" value="Genomic_DNA"/>
</dbReference>
<accession>A0A517QK60</accession>
<comment type="similarity">
    <text evidence="1">Belongs to the sigma-70 factor family. ECF subfamily.</text>
</comment>
<keyword evidence="3" id="KW-0731">Sigma factor</keyword>
<dbReference type="Proteomes" id="UP000315724">
    <property type="component" value="Chromosome"/>
</dbReference>
<dbReference type="GO" id="GO:0003677">
    <property type="term" value="F:DNA binding"/>
    <property type="evidence" value="ECO:0007669"/>
    <property type="project" value="InterPro"/>
</dbReference>
<proteinExistence type="inferred from homology"/>
<dbReference type="GO" id="GO:0006352">
    <property type="term" value="P:DNA-templated transcription initiation"/>
    <property type="evidence" value="ECO:0007669"/>
    <property type="project" value="InterPro"/>
</dbReference>
<dbReference type="SUPFAM" id="SSF88946">
    <property type="entry name" value="Sigma2 domain of RNA polymerase sigma factors"/>
    <property type="match status" value="1"/>
</dbReference>